<dbReference type="RefSeq" id="WP_233721460.1">
    <property type="nucleotide sequence ID" value="NZ_JAJUWU010000024.1"/>
</dbReference>
<dbReference type="GO" id="GO:0006508">
    <property type="term" value="P:proteolysis"/>
    <property type="evidence" value="ECO:0007669"/>
    <property type="project" value="InterPro"/>
</dbReference>
<evidence type="ECO:0000256" key="1">
    <source>
        <dbReference type="SAM" id="Phobius"/>
    </source>
</evidence>
<accession>A0A9X1T714</accession>
<name>A0A9X1T714_9HYPH</name>
<dbReference type="InterPro" id="IPR024079">
    <property type="entry name" value="MetalloPept_cat_dom_sf"/>
</dbReference>
<dbReference type="AlphaFoldDB" id="A0A9X1T714"/>
<keyword evidence="1" id="KW-0812">Transmembrane</keyword>
<dbReference type="Gene3D" id="3.40.390.10">
    <property type="entry name" value="Collagenase (Catalytic Domain)"/>
    <property type="match status" value="1"/>
</dbReference>
<protein>
    <submittedName>
        <fullName evidence="3">M12 family metallopeptidase</fullName>
    </submittedName>
</protein>
<evidence type="ECO:0000313" key="3">
    <source>
        <dbReference type="EMBL" id="MCE7030384.1"/>
    </source>
</evidence>
<evidence type="ECO:0000313" key="4">
    <source>
        <dbReference type="Proteomes" id="UP001139035"/>
    </source>
</evidence>
<keyword evidence="4" id="KW-1185">Reference proteome</keyword>
<feature type="domain" description="Peptidase metallopeptidase" evidence="2">
    <location>
        <begin position="194"/>
        <end position="329"/>
    </location>
</feature>
<dbReference type="GO" id="GO:0008270">
    <property type="term" value="F:zinc ion binding"/>
    <property type="evidence" value="ECO:0007669"/>
    <property type="project" value="InterPro"/>
</dbReference>
<comment type="caution">
    <text evidence="3">The sequence shown here is derived from an EMBL/GenBank/DDBJ whole genome shotgun (WGS) entry which is preliminary data.</text>
</comment>
<keyword evidence="1" id="KW-0472">Membrane</keyword>
<sequence length="385" mass="43286">MDAEDLKLLSNEKIPESVRTTIAEKILGASDRAAERDIETKRLAQEKQKLLWNTPLVAALAGLLTLSATFIFNRITASDETDRTITVDQVRAELKKSEARLTQELEVAASENLAKLEAKAREREFQYEIVRSELEKQGKTNAERAAVLLFLVRAGVLNALDRDELVIMAREQQENPEKTIIPELSVGGPGRVGRQLLFENGSTLTYSFLAEPTEATREAVEAAANEWSQHMNLTIVSTDDPSDAVIRIMPRSNRNSAMVGRNALNVPSDNPTMWLQTNVPQRTALHEFGHALGLVHEHQNPRSRISWNYETTYDFLRSRYGWTRAMIDSELLSKSNSYPCVRDFDPHSIMMFSIPSEITTDGASYRQANTLSESDKLCASQMYPK</sequence>
<dbReference type="Pfam" id="PF01400">
    <property type="entry name" value="Astacin"/>
    <property type="match status" value="1"/>
</dbReference>
<dbReference type="Proteomes" id="UP001139035">
    <property type="component" value="Unassembled WGS sequence"/>
</dbReference>
<organism evidence="3 4">
    <name type="scientific">Jiella avicenniae</name>
    <dbReference type="NCBI Taxonomy" id="2907202"/>
    <lineage>
        <taxon>Bacteria</taxon>
        <taxon>Pseudomonadati</taxon>
        <taxon>Pseudomonadota</taxon>
        <taxon>Alphaproteobacteria</taxon>
        <taxon>Hyphomicrobiales</taxon>
        <taxon>Aurantimonadaceae</taxon>
        <taxon>Jiella</taxon>
    </lineage>
</organism>
<gene>
    <name evidence="3" type="ORF">LZD57_20555</name>
</gene>
<dbReference type="SMART" id="SM00235">
    <property type="entry name" value="ZnMc"/>
    <property type="match status" value="1"/>
</dbReference>
<proteinExistence type="predicted"/>
<feature type="transmembrane region" description="Helical" evidence="1">
    <location>
        <begin position="50"/>
        <end position="72"/>
    </location>
</feature>
<dbReference type="InterPro" id="IPR001506">
    <property type="entry name" value="Peptidase_M12A"/>
</dbReference>
<reference evidence="3" key="1">
    <citation type="submission" date="2022-01" db="EMBL/GenBank/DDBJ databases">
        <title>Jiella avicenniae sp. nov., a novel endophytic bacterium isolated from bark of Avicennia marina.</title>
        <authorList>
            <person name="Tuo L."/>
        </authorList>
    </citation>
    <scope>NUCLEOTIDE SEQUENCE</scope>
    <source>
        <strain evidence="3">CBK1P-4</strain>
    </source>
</reference>
<dbReference type="EMBL" id="JAJUWU010000024">
    <property type="protein sequence ID" value="MCE7030384.1"/>
    <property type="molecule type" value="Genomic_DNA"/>
</dbReference>
<evidence type="ECO:0000259" key="2">
    <source>
        <dbReference type="SMART" id="SM00235"/>
    </source>
</evidence>
<dbReference type="SUPFAM" id="SSF55486">
    <property type="entry name" value="Metalloproteases ('zincins'), catalytic domain"/>
    <property type="match status" value="1"/>
</dbReference>
<keyword evidence="1" id="KW-1133">Transmembrane helix</keyword>
<dbReference type="GO" id="GO:0004222">
    <property type="term" value="F:metalloendopeptidase activity"/>
    <property type="evidence" value="ECO:0007669"/>
    <property type="project" value="InterPro"/>
</dbReference>
<dbReference type="InterPro" id="IPR006026">
    <property type="entry name" value="Peptidase_Metallo"/>
</dbReference>